<feature type="domain" description="NADPH-dependent FMN reductase-like" evidence="3">
    <location>
        <begin position="7"/>
        <end position="151"/>
    </location>
</feature>
<dbReference type="Gene3D" id="3.40.50.720">
    <property type="entry name" value="NAD(P)-binding Rossmann-like Domain"/>
    <property type="match status" value="1"/>
</dbReference>
<dbReference type="Pfam" id="PF03358">
    <property type="entry name" value="FMN_red"/>
    <property type="match status" value="1"/>
</dbReference>
<evidence type="ECO:0000256" key="2">
    <source>
        <dbReference type="ARBA" id="ARBA00023002"/>
    </source>
</evidence>
<keyword evidence="2" id="KW-0560">Oxidoreductase</keyword>
<reference evidence="4 5" key="1">
    <citation type="submission" date="2020-08" db="EMBL/GenBank/DDBJ databases">
        <title>Sequencing the genomes of 1000 actinobacteria strains.</title>
        <authorList>
            <person name="Klenk H.-P."/>
        </authorList>
    </citation>
    <scope>NUCLEOTIDE SEQUENCE [LARGE SCALE GENOMIC DNA]</scope>
    <source>
        <strain evidence="4 5">DSM 45913</strain>
    </source>
</reference>
<dbReference type="Proteomes" id="UP000583800">
    <property type="component" value="Unassembled WGS sequence"/>
</dbReference>
<keyword evidence="5" id="KW-1185">Reference proteome</keyword>
<dbReference type="Gene3D" id="3.40.50.360">
    <property type="match status" value="1"/>
</dbReference>
<dbReference type="PANTHER" id="PTHR43639:SF1">
    <property type="entry name" value="SHORT-CHAIN DEHYDROGENASE_REDUCTASE FAMILY PROTEIN"/>
    <property type="match status" value="1"/>
</dbReference>
<dbReference type="InterPro" id="IPR036291">
    <property type="entry name" value="NAD(P)-bd_dom_sf"/>
</dbReference>
<accession>A0A7X0EX01</accession>
<sequence length="450" mass="47090">MIDSPQRLAVIVGSVRDGRLGPTVATWFAGQAAARPDLDVDVIDLADVPIGAAAPSMSAPEPVLRALGELTARLAAADAFVVVTPEYNHSYPAALKNAIDWHNQQFHAKPVAFVSYGGISGGLRAVEHLRAVFAELHAVTTRDTVSFHGVWECFDGSGQPKDPVGPAAAAKTLLDQVTWWARILREARATTPTPHEEKGVIMMGLTGKTALVTGASRGIGRAIATRLAREGARVAVHYGSDHAAAKDTVATIEAAGGVAFSVQAKLGAPGDAEALWAGFDAHADGLDILVNNAGILGDQTEIDGVTREGFEHLFAVNTTAPFFITQQAVPRLRDSGRIITVGTMLTRGAAMPRAIDYAMSKAALDVLTTALAKQLGPRGITVNIVAPGVIDTDMHQGRLVGDALAWLSSQTPLGRLGTPQDVAGTVAFLACDDSRYITGHRLDVSGGTTI</sequence>
<dbReference type="InterPro" id="IPR002347">
    <property type="entry name" value="SDR_fam"/>
</dbReference>
<dbReference type="GO" id="GO:0016491">
    <property type="term" value="F:oxidoreductase activity"/>
    <property type="evidence" value="ECO:0007669"/>
    <property type="project" value="UniProtKB-KW"/>
</dbReference>
<dbReference type="SUPFAM" id="SSF52218">
    <property type="entry name" value="Flavoproteins"/>
    <property type="match status" value="1"/>
</dbReference>
<dbReference type="EMBL" id="JACHJB010000002">
    <property type="protein sequence ID" value="MBB6347552.1"/>
    <property type="molecule type" value="Genomic_DNA"/>
</dbReference>
<dbReference type="InterPro" id="IPR029039">
    <property type="entry name" value="Flavoprotein-like_sf"/>
</dbReference>
<evidence type="ECO:0000313" key="4">
    <source>
        <dbReference type="EMBL" id="MBB6347552.1"/>
    </source>
</evidence>
<dbReference type="PANTHER" id="PTHR43639">
    <property type="entry name" value="OXIDOREDUCTASE, SHORT-CHAIN DEHYDROGENASE/REDUCTASE FAMILY (AFU_ORTHOLOGUE AFUA_5G02870)"/>
    <property type="match status" value="1"/>
</dbReference>
<dbReference type="PRINTS" id="PR00080">
    <property type="entry name" value="SDRFAMILY"/>
</dbReference>
<gene>
    <name evidence="4" type="ORF">FHU36_004097</name>
</gene>
<dbReference type="SUPFAM" id="SSF51735">
    <property type="entry name" value="NAD(P)-binding Rossmann-fold domains"/>
    <property type="match status" value="1"/>
</dbReference>
<name>A0A7X0EX01_9ACTN</name>
<dbReference type="FunFam" id="3.40.50.720:FF:000084">
    <property type="entry name" value="Short-chain dehydrogenase reductase"/>
    <property type="match status" value="1"/>
</dbReference>
<organism evidence="4 5">
    <name type="scientific">Nonomuraea muscovyensis</name>
    <dbReference type="NCBI Taxonomy" id="1124761"/>
    <lineage>
        <taxon>Bacteria</taxon>
        <taxon>Bacillati</taxon>
        <taxon>Actinomycetota</taxon>
        <taxon>Actinomycetes</taxon>
        <taxon>Streptosporangiales</taxon>
        <taxon>Streptosporangiaceae</taxon>
        <taxon>Nonomuraea</taxon>
    </lineage>
</organism>
<evidence type="ECO:0000313" key="5">
    <source>
        <dbReference type="Proteomes" id="UP000583800"/>
    </source>
</evidence>
<dbReference type="PRINTS" id="PR00081">
    <property type="entry name" value="GDHRDH"/>
</dbReference>
<dbReference type="RefSeq" id="WP_312891707.1">
    <property type="nucleotide sequence ID" value="NZ_JACHJB010000002.1"/>
</dbReference>
<dbReference type="InterPro" id="IPR005025">
    <property type="entry name" value="FMN_Rdtase-like_dom"/>
</dbReference>
<protein>
    <submittedName>
        <fullName evidence="4">NAD(P)-dependent dehydrogenase (Short-subunit alcohol dehydrogenase family)/NAD(P)H-dependent FMN reductase</fullName>
    </submittedName>
</protein>
<comment type="caution">
    <text evidence="4">The sequence shown here is derived from an EMBL/GenBank/DDBJ whole genome shotgun (WGS) entry which is preliminary data.</text>
</comment>
<evidence type="ECO:0000256" key="1">
    <source>
        <dbReference type="ARBA" id="ARBA00006484"/>
    </source>
</evidence>
<proteinExistence type="inferred from homology"/>
<comment type="similarity">
    <text evidence="1">Belongs to the short-chain dehydrogenases/reductases (SDR) family.</text>
</comment>
<dbReference type="AlphaFoldDB" id="A0A7X0EX01"/>
<evidence type="ECO:0000259" key="3">
    <source>
        <dbReference type="Pfam" id="PF03358"/>
    </source>
</evidence>
<dbReference type="Pfam" id="PF13561">
    <property type="entry name" value="adh_short_C2"/>
    <property type="match status" value="1"/>
</dbReference>